<dbReference type="Proteomes" id="UP001652680">
    <property type="component" value="Unassembled WGS sequence"/>
</dbReference>
<dbReference type="RefSeq" id="XP_016978799.1">
    <property type="nucleotide sequence ID" value="XM_017123310.1"/>
</dbReference>
<dbReference type="EnsemblMetazoa" id="XM_017123310.2">
    <property type="protein sequence ID" value="XP_016978799.1"/>
    <property type="gene ID" value="LOC108044322"/>
</dbReference>
<dbReference type="AlphaFoldDB" id="A0A6P4EQ86"/>
<reference evidence="5" key="2">
    <citation type="submission" date="2025-04" db="UniProtKB">
        <authorList>
            <consortium name="RefSeq"/>
        </authorList>
    </citation>
    <scope>IDENTIFICATION</scope>
</reference>
<name>A0A6P4EQ86_DRORH</name>
<evidence type="ECO:0000256" key="1">
    <source>
        <dbReference type="SAM" id="MobiDB-lite"/>
    </source>
</evidence>
<evidence type="ECO:0000313" key="5">
    <source>
        <dbReference type="RefSeq" id="XP_016978799.1"/>
    </source>
</evidence>
<keyword evidence="4" id="KW-1185">Reference proteome</keyword>
<proteinExistence type="predicted"/>
<accession>A0A6P4EQ86</accession>
<keyword evidence="2" id="KW-1133">Transmembrane helix</keyword>
<sequence>MELFIKPYLYISGTLWWCLTIFWLPVICIYHFFIRKYRRLSEKQDVIFDSKEEKTDPLGNKSDSSEGELGYPGEESDCPERDLDDFDSLEELESDFLVPKVDANTADHNLRVRQIGNLVQTINRQLIILHEKYTPRTPEECFNARRQKKLWKMRRGQRSQDN</sequence>
<evidence type="ECO:0000313" key="4">
    <source>
        <dbReference type="Proteomes" id="UP001652680"/>
    </source>
</evidence>
<protein>
    <submittedName>
        <fullName evidence="5">Uncharacterized protein LOC108044322</fullName>
    </submittedName>
</protein>
<feature type="region of interest" description="Disordered" evidence="1">
    <location>
        <begin position="51"/>
        <end position="82"/>
    </location>
</feature>
<organism evidence="5">
    <name type="scientific">Drosophila rhopaloa</name>
    <name type="common">Fruit fly</name>
    <dbReference type="NCBI Taxonomy" id="1041015"/>
    <lineage>
        <taxon>Eukaryota</taxon>
        <taxon>Metazoa</taxon>
        <taxon>Ecdysozoa</taxon>
        <taxon>Arthropoda</taxon>
        <taxon>Hexapoda</taxon>
        <taxon>Insecta</taxon>
        <taxon>Pterygota</taxon>
        <taxon>Neoptera</taxon>
        <taxon>Endopterygota</taxon>
        <taxon>Diptera</taxon>
        <taxon>Brachycera</taxon>
        <taxon>Muscomorpha</taxon>
        <taxon>Ephydroidea</taxon>
        <taxon>Drosophilidae</taxon>
        <taxon>Drosophila</taxon>
        <taxon>Sophophora</taxon>
    </lineage>
</organism>
<gene>
    <name evidence="5" type="primary">LOC108044322</name>
    <name evidence="3" type="synonym">108044322</name>
</gene>
<feature type="transmembrane region" description="Helical" evidence="2">
    <location>
        <begin position="14"/>
        <end position="34"/>
    </location>
</feature>
<keyword evidence="2" id="KW-0472">Membrane</keyword>
<dbReference type="GeneID" id="108044322"/>
<reference evidence="4" key="1">
    <citation type="journal article" date="2021" name="Elife">
        <title>Highly contiguous assemblies of 101 drosophilid genomes.</title>
        <authorList>
            <person name="Kim B.Y."/>
            <person name="Wang J.R."/>
            <person name="Miller D.E."/>
            <person name="Barmina O."/>
            <person name="Delaney E."/>
            <person name="Thompson A."/>
            <person name="Comeault A.A."/>
            <person name="Peede D."/>
            <person name="D'Agostino E.R."/>
            <person name="Pelaez J."/>
            <person name="Aguilar J.M."/>
            <person name="Haji D."/>
            <person name="Matsunaga T."/>
            <person name="Armstrong E.E."/>
            <person name="Zych M."/>
            <person name="Ogawa Y."/>
            <person name="Stamenkovic-Radak M."/>
            <person name="Jelic M."/>
            <person name="Veselinovic M.S."/>
            <person name="Tanaskovic M."/>
            <person name="Eric P."/>
            <person name="Gao J.J."/>
            <person name="Katoh T.K."/>
            <person name="Toda M.J."/>
            <person name="Watabe H."/>
            <person name="Watada M."/>
            <person name="Davis J.S."/>
            <person name="Moyle L.C."/>
            <person name="Manoli G."/>
            <person name="Bertolini E."/>
            <person name="Kostal V."/>
            <person name="Hawley R.S."/>
            <person name="Takahashi A."/>
            <person name="Jones C.D."/>
            <person name="Price D.K."/>
            <person name="Whiteman N."/>
            <person name="Kopp A."/>
            <person name="Matute D.R."/>
            <person name="Petrov D.A."/>
        </authorList>
    </citation>
    <scope>NUCLEOTIDE SEQUENCE [LARGE SCALE GENOMIC DNA]</scope>
</reference>
<evidence type="ECO:0000256" key="2">
    <source>
        <dbReference type="SAM" id="Phobius"/>
    </source>
</evidence>
<reference evidence="3" key="3">
    <citation type="submission" date="2025-05" db="UniProtKB">
        <authorList>
            <consortium name="EnsemblMetazoa"/>
        </authorList>
    </citation>
    <scope>IDENTIFICATION</scope>
</reference>
<evidence type="ECO:0000313" key="3">
    <source>
        <dbReference type="EnsemblMetazoa" id="XP_016978799.1"/>
    </source>
</evidence>
<keyword evidence="2" id="KW-0812">Transmembrane</keyword>